<dbReference type="EMBL" id="JACLIC010000045">
    <property type="protein sequence ID" value="MBY0206393.1"/>
    <property type="molecule type" value="Genomic_DNA"/>
</dbReference>
<accession>A0ABS7KQD8</accession>
<name>A0ABS7KQD8_9BACL</name>
<keyword evidence="2" id="KW-1185">Reference proteome</keyword>
<dbReference type="Proteomes" id="UP000706031">
    <property type="component" value="Unassembled WGS sequence"/>
</dbReference>
<proteinExistence type="predicted"/>
<reference evidence="1 2" key="1">
    <citation type="submission" date="2020-08" db="EMBL/GenBank/DDBJ databases">
        <title>Fungal Genomes of the International Space Station.</title>
        <authorList>
            <person name="Seuylemezian A."/>
            <person name="Singh N.K."/>
            <person name="Wood J."/>
            <person name="Venkateswaran K."/>
        </authorList>
    </citation>
    <scope>NUCLEOTIDE SEQUENCE [LARGE SCALE GENOMIC DNA]</scope>
    <source>
        <strain evidence="1 2">S/N-304-OC-R4</strain>
    </source>
</reference>
<comment type="caution">
    <text evidence="1">The sequence shown here is derived from an EMBL/GenBank/DDBJ whole genome shotgun (WGS) entry which is preliminary data.</text>
</comment>
<dbReference type="RefSeq" id="WP_221790887.1">
    <property type="nucleotide sequence ID" value="NZ_JACLIC010000045.1"/>
</dbReference>
<organism evidence="1 2">
    <name type="scientific">Paenibacillus cucumis</name>
    <name type="common">ex Kampfer et al. 2016</name>
    <dbReference type="NCBI Taxonomy" id="1776858"/>
    <lineage>
        <taxon>Bacteria</taxon>
        <taxon>Bacillati</taxon>
        <taxon>Bacillota</taxon>
        <taxon>Bacilli</taxon>
        <taxon>Bacillales</taxon>
        <taxon>Paenibacillaceae</taxon>
        <taxon>Paenibacillus</taxon>
    </lineage>
</organism>
<evidence type="ECO:0000313" key="2">
    <source>
        <dbReference type="Proteomes" id="UP000706031"/>
    </source>
</evidence>
<evidence type="ECO:0000313" key="1">
    <source>
        <dbReference type="EMBL" id="MBY0206393.1"/>
    </source>
</evidence>
<gene>
    <name evidence="1" type="ORF">H7T88_24540</name>
</gene>
<protein>
    <submittedName>
        <fullName evidence="1">Uncharacterized protein</fullName>
    </submittedName>
</protein>
<sequence length="284" mass="31460">MLLKRNFLRFIATFLVFVLVSVSLISPSYAKSEKEFEITAVNGVEVLANNDQEIRLKTEIEGLVGILVQDKETLKTTFSTYEKAETAPVSLMSIESTDSKQVEHYEVTIDDYSTENGVTVTYEDQKTGQTATISKDDTIIRPMVVILAPLVQIVGAKLIEALLLIAAVVMINNIEFAKTDEIAMNLRNKREYDHYYAKIMQGDVWIGPAISLSTAVNRLKSFNGDSDVTGRDVWSTTLSGAAKVAQRAGGGKEPVGPEISKPGLGFGYYYHYHIWDRSGGHSFF</sequence>